<name>A0ACC2GR89_DALPE</name>
<reference evidence="1" key="1">
    <citation type="submission" date="2021-05" db="EMBL/GenBank/DDBJ databases">
        <authorList>
            <person name="Pan Q."/>
            <person name="Jouanno E."/>
            <person name="Zahm M."/>
            <person name="Klopp C."/>
            <person name="Cabau C."/>
            <person name="Louis A."/>
            <person name="Berthelot C."/>
            <person name="Parey E."/>
            <person name="Roest Crollius H."/>
            <person name="Montfort J."/>
            <person name="Robinson-Rechavi M."/>
            <person name="Bouchez O."/>
            <person name="Lampietro C."/>
            <person name="Lopez Roques C."/>
            <person name="Donnadieu C."/>
            <person name="Postlethwait J."/>
            <person name="Bobe J."/>
            <person name="Dillon D."/>
            <person name="Chandos A."/>
            <person name="von Hippel F."/>
            <person name="Guiguen Y."/>
        </authorList>
    </citation>
    <scope>NUCLEOTIDE SEQUENCE</scope>
    <source>
        <strain evidence="1">YG-Jan2019</strain>
    </source>
</reference>
<accession>A0ACC2GR89</accession>
<protein>
    <submittedName>
        <fullName evidence="1">Uncharacterized protein</fullName>
    </submittedName>
</protein>
<comment type="caution">
    <text evidence="1">The sequence shown here is derived from an EMBL/GenBank/DDBJ whole genome shotgun (WGS) entry which is preliminary data.</text>
</comment>
<organism evidence="1 2">
    <name type="scientific">Dallia pectoralis</name>
    <name type="common">Alaska blackfish</name>
    <dbReference type="NCBI Taxonomy" id="75939"/>
    <lineage>
        <taxon>Eukaryota</taxon>
        <taxon>Metazoa</taxon>
        <taxon>Chordata</taxon>
        <taxon>Craniata</taxon>
        <taxon>Vertebrata</taxon>
        <taxon>Euteleostomi</taxon>
        <taxon>Actinopterygii</taxon>
        <taxon>Neopterygii</taxon>
        <taxon>Teleostei</taxon>
        <taxon>Protacanthopterygii</taxon>
        <taxon>Esociformes</taxon>
        <taxon>Umbridae</taxon>
        <taxon>Dallia</taxon>
    </lineage>
</organism>
<keyword evidence="2" id="KW-1185">Reference proteome</keyword>
<sequence>MTCASDTSPQHFIPGRIALIRGHGKGPLPHLAVHLGHEESQEKSGVSGASLTPPPGIQRGLAGVNIQPFSPLECTVDPLAVRHSASEELRNEKREEEAAEQGAPRLKGGRL</sequence>
<proteinExistence type="predicted"/>
<evidence type="ECO:0000313" key="2">
    <source>
        <dbReference type="Proteomes" id="UP001157502"/>
    </source>
</evidence>
<gene>
    <name evidence="1" type="ORF">DPEC_G00125280</name>
</gene>
<dbReference type="EMBL" id="CM055737">
    <property type="protein sequence ID" value="KAJ8006152.1"/>
    <property type="molecule type" value="Genomic_DNA"/>
</dbReference>
<dbReference type="Proteomes" id="UP001157502">
    <property type="component" value="Chromosome 10"/>
</dbReference>
<evidence type="ECO:0000313" key="1">
    <source>
        <dbReference type="EMBL" id="KAJ8006152.1"/>
    </source>
</evidence>